<comment type="caution">
    <text evidence="2">The sequence shown here is derived from an EMBL/GenBank/DDBJ whole genome shotgun (WGS) entry which is preliminary data.</text>
</comment>
<feature type="domain" description="YqcC-like" evidence="1">
    <location>
        <begin position="5"/>
        <end position="100"/>
    </location>
</feature>
<dbReference type="AlphaFoldDB" id="I1E1R8"/>
<dbReference type="Pfam" id="PF04287">
    <property type="entry name" value="DUF446"/>
    <property type="match status" value="1"/>
</dbReference>
<sequence>MTEQIQPLLNALASELKQLELWSAQPPDTQALASRLPFCIDTLRFEQWLQFIFIPKMQLLLDSASPLPSKIALLPMAEQIFNQSDTRFNRLLSIISALDSCLTEAR</sequence>
<dbReference type="EMBL" id="BAFK01000024">
    <property type="protein sequence ID" value="GAB60246.1"/>
    <property type="molecule type" value="Genomic_DNA"/>
</dbReference>
<dbReference type="STRING" id="562729.RNAN_3265"/>
<keyword evidence="3" id="KW-1185">Reference proteome</keyword>
<accession>I1E1R8</accession>
<dbReference type="Gene3D" id="1.20.1440.40">
    <property type="entry name" value="YqcC-like"/>
    <property type="match status" value="1"/>
</dbReference>
<proteinExistence type="predicted"/>
<organism evidence="2 3">
    <name type="scientific">Rheinheimera nanhaiensis E407-8</name>
    <dbReference type="NCBI Taxonomy" id="562729"/>
    <lineage>
        <taxon>Bacteria</taxon>
        <taxon>Pseudomonadati</taxon>
        <taxon>Pseudomonadota</taxon>
        <taxon>Gammaproteobacteria</taxon>
        <taxon>Chromatiales</taxon>
        <taxon>Chromatiaceae</taxon>
        <taxon>Rheinheimera</taxon>
    </lineage>
</organism>
<dbReference type="InterPro" id="IPR007384">
    <property type="entry name" value="UCP006257"/>
</dbReference>
<gene>
    <name evidence="2" type="ORF">RNAN_3265</name>
</gene>
<evidence type="ECO:0000313" key="2">
    <source>
        <dbReference type="EMBL" id="GAB60246.1"/>
    </source>
</evidence>
<evidence type="ECO:0000313" key="3">
    <source>
        <dbReference type="Proteomes" id="UP000004374"/>
    </source>
</evidence>
<dbReference type="OrthoDB" id="8794567at2"/>
<dbReference type="GO" id="GO:0044010">
    <property type="term" value="P:single-species biofilm formation"/>
    <property type="evidence" value="ECO:0007669"/>
    <property type="project" value="TreeGrafter"/>
</dbReference>
<name>I1E1R8_9GAMM</name>
<dbReference type="InterPro" id="IPR023376">
    <property type="entry name" value="YqcC-like_dom"/>
</dbReference>
<dbReference type="InterPro" id="IPR036814">
    <property type="entry name" value="YqcC-like_sf"/>
</dbReference>
<dbReference type="Proteomes" id="UP000004374">
    <property type="component" value="Unassembled WGS sequence"/>
</dbReference>
<dbReference type="PIRSF" id="PIRSF006257">
    <property type="entry name" value="UCP006257"/>
    <property type="match status" value="1"/>
</dbReference>
<dbReference type="SUPFAM" id="SSF158452">
    <property type="entry name" value="YqcC-like"/>
    <property type="match status" value="1"/>
</dbReference>
<protein>
    <recommendedName>
        <fullName evidence="1">YqcC-like domain-containing protein</fullName>
    </recommendedName>
</protein>
<evidence type="ECO:0000259" key="1">
    <source>
        <dbReference type="Pfam" id="PF04287"/>
    </source>
</evidence>
<reference evidence="2 3" key="1">
    <citation type="journal article" date="2012" name="J. Bacteriol.">
        <title>Genome Sequence of the Protease-Producing Bacterium Rheinheimera nanhaiensis E407-8T, Isolated from Deep-Sea Sediment of the South China Sea.</title>
        <authorList>
            <person name="Zhang X.-Y."/>
            <person name="Zhang Y.-J."/>
            <person name="Qin Q.-L."/>
            <person name="Xie B.-B."/>
            <person name="Chen X.-L."/>
            <person name="Zhou B.-C."/>
            <person name="Zhang Y.-Z."/>
        </authorList>
    </citation>
    <scope>NUCLEOTIDE SEQUENCE [LARGE SCALE GENOMIC DNA]</scope>
    <source>
        <strain evidence="2 3">E407-8</strain>
    </source>
</reference>
<dbReference type="PANTHER" id="PTHR39586:SF1">
    <property type="entry name" value="CYTOPLASMIC PROTEIN"/>
    <property type="match status" value="1"/>
</dbReference>
<dbReference type="RefSeq" id="WP_008223626.1">
    <property type="nucleotide sequence ID" value="NZ_BAFK01000024.1"/>
</dbReference>
<dbReference type="PANTHER" id="PTHR39586">
    <property type="entry name" value="CYTOPLASMIC PROTEIN-RELATED"/>
    <property type="match status" value="1"/>
</dbReference>